<name>A0A397S8J4_9GLOM</name>
<reference evidence="1 2" key="1">
    <citation type="submission" date="2018-06" db="EMBL/GenBank/DDBJ databases">
        <title>Comparative genomics reveals the genomic features of Rhizophagus irregularis, R. cerebriforme, R. diaphanum and Gigaspora rosea, and their symbiotic lifestyle signature.</title>
        <authorList>
            <person name="Morin E."/>
            <person name="San Clemente H."/>
            <person name="Chen E.C.H."/>
            <person name="De La Providencia I."/>
            <person name="Hainaut M."/>
            <person name="Kuo A."/>
            <person name="Kohler A."/>
            <person name="Murat C."/>
            <person name="Tang N."/>
            <person name="Roy S."/>
            <person name="Loubradou J."/>
            <person name="Henrissat B."/>
            <person name="Grigoriev I.V."/>
            <person name="Corradi N."/>
            <person name="Roux C."/>
            <person name="Martin F.M."/>
        </authorList>
    </citation>
    <scope>NUCLEOTIDE SEQUENCE [LARGE SCALE GENOMIC DNA]</scope>
    <source>
        <strain evidence="1 2">DAOM 227022</strain>
    </source>
</reference>
<accession>A0A397S8J4</accession>
<gene>
    <name evidence="1" type="ORF">C1645_838900</name>
</gene>
<evidence type="ECO:0000313" key="1">
    <source>
        <dbReference type="EMBL" id="RIA80327.1"/>
    </source>
</evidence>
<comment type="caution">
    <text evidence="1">The sequence shown here is derived from an EMBL/GenBank/DDBJ whole genome shotgun (WGS) entry which is preliminary data.</text>
</comment>
<protein>
    <submittedName>
        <fullName evidence="1">Uncharacterized protein</fullName>
    </submittedName>
</protein>
<evidence type="ECO:0000313" key="2">
    <source>
        <dbReference type="Proteomes" id="UP000265703"/>
    </source>
</evidence>
<dbReference type="AlphaFoldDB" id="A0A397S8J4"/>
<proteinExistence type="predicted"/>
<sequence length="101" mass="11480">MGGKYMQDTCSIEDIFSKKVIPDELAANIPNFIMDQYNDVNSSPSSLSGQKLLEDREMDGFLELEYKRKVSDEIKQEKKLLADQNVTSGLLCNTEIITRDQ</sequence>
<dbReference type="EMBL" id="QKYT01000992">
    <property type="protein sequence ID" value="RIA80327.1"/>
    <property type="molecule type" value="Genomic_DNA"/>
</dbReference>
<organism evidence="1 2">
    <name type="scientific">Glomus cerebriforme</name>
    <dbReference type="NCBI Taxonomy" id="658196"/>
    <lineage>
        <taxon>Eukaryota</taxon>
        <taxon>Fungi</taxon>
        <taxon>Fungi incertae sedis</taxon>
        <taxon>Mucoromycota</taxon>
        <taxon>Glomeromycotina</taxon>
        <taxon>Glomeromycetes</taxon>
        <taxon>Glomerales</taxon>
        <taxon>Glomeraceae</taxon>
        <taxon>Glomus</taxon>
    </lineage>
</organism>
<keyword evidence="2" id="KW-1185">Reference proteome</keyword>
<dbReference type="Proteomes" id="UP000265703">
    <property type="component" value="Unassembled WGS sequence"/>
</dbReference>